<sequence length="215" mass="24812">MGLQIRVHTLRLVFNARSLSLNEVSLNDILLKNDVVEDIFELILKFTQHKFAFTFDVQKMFQQILVASHQRDYLRILLFEGNTCRPITFKLNTITYGTAFAHFYAIRTVKQLVIVESSDFPLASEIALRDIYIKDGISGTNGIKTDKILQRQLIDMFAKGSMNMHKWTSNSLELLNSFPSSSQEHTLPIDFHVSKTFGMNWLHLDDISLDDFSYI</sequence>
<dbReference type="PANTHER" id="PTHR47331:SF6">
    <property type="entry name" value="DOUBLECORTIN DOMAIN-CONTAINING PROTEIN"/>
    <property type="match status" value="1"/>
</dbReference>
<organism evidence="1 2">
    <name type="scientific">Araneus ventricosus</name>
    <name type="common">Orbweaver spider</name>
    <name type="synonym">Epeira ventricosa</name>
    <dbReference type="NCBI Taxonomy" id="182803"/>
    <lineage>
        <taxon>Eukaryota</taxon>
        <taxon>Metazoa</taxon>
        <taxon>Ecdysozoa</taxon>
        <taxon>Arthropoda</taxon>
        <taxon>Chelicerata</taxon>
        <taxon>Arachnida</taxon>
        <taxon>Araneae</taxon>
        <taxon>Araneomorphae</taxon>
        <taxon>Entelegynae</taxon>
        <taxon>Araneoidea</taxon>
        <taxon>Araneidae</taxon>
        <taxon>Araneus</taxon>
    </lineage>
</organism>
<keyword evidence="2" id="KW-1185">Reference proteome</keyword>
<reference evidence="1 2" key="1">
    <citation type="journal article" date="2019" name="Sci. Rep.">
        <title>Orb-weaving spider Araneus ventricosus genome elucidates the spidroin gene catalogue.</title>
        <authorList>
            <person name="Kono N."/>
            <person name="Nakamura H."/>
            <person name="Ohtoshi R."/>
            <person name="Moran D.A.P."/>
            <person name="Shinohara A."/>
            <person name="Yoshida Y."/>
            <person name="Fujiwara M."/>
            <person name="Mori M."/>
            <person name="Tomita M."/>
            <person name="Arakawa K."/>
        </authorList>
    </citation>
    <scope>NUCLEOTIDE SEQUENCE [LARGE SCALE GENOMIC DNA]</scope>
</reference>
<dbReference type="Proteomes" id="UP000499080">
    <property type="component" value="Unassembled WGS sequence"/>
</dbReference>
<dbReference type="AlphaFoldDB" id="A0A4Y2SNV1"/>
<gene>
    <name evidence="1" type="ORF">AVEN_109105_1</name>
</gene>
<dbReference type="PANTHER" id="PTHR47331">
    <property type="entry name" value="PHD-TYPE DOMAIN-CONTAINING PROTEIN"/>
    <property type="match status" value="1"/>
</dbReference>
<dbReference type="EMBL" id="BGPR01022664">
    <property type="protein sequence ID" value="GBN89186.1"/>
    <property type="molecule type" value="Genomic_DNA"/>
</dbReference>
<proteinExistence type="predicted"/>
<evidence type="ECO:0000313" key="1">
    <source>
        <dbReference type="EMBL" id="GBN89186.1"/>
    </source>
</evidence>
<protein>
    <recommendedName>
        <fullName evidence="3">Reverse transcriptase domain-containing protein</fullName>
    </recommendedName>
</protein>
<comment type="caution">
    <text evidence="1">The sequence shown here is derived from an EMBL/GenBank/DDBJ whole genome shotgun (WGS) entry which is preliminary data.</text>
</comment>
<evidence type="ECO:0000313" key="2">
    <source>
        <dbReference type="Proteomes" id="UP000499080"/>
    </source>
</evidence>
<name>A0A4Y2SNV1_ARAVE</name>
<evidence type="ECO:0008006" key="3">
    <source>
        <dbReference type="Google" id="ProtNLM"/>
    </source>
</evidence>
<accession>A0A4Y2SNV1</accession>
<dbReference type="OrthoDB" id="6513136at2759"/>